<dbReference type="InterPro" id="IPR042292">
    <property type="entry name" value="ARL15"/>
</dbReference>
<dbReference type="InterPro" id="IPR027417">
    <property type="entry name" value="P-loop_NTPase"/>
</dbReference>
<dbReference type="AlphaFoldDB" id="A0A914BCL6"/>
<keyword evidence="6" id="KW-0460">Magnesium</keyword>
<name>A0A914BCL6_PATMI</name>
<dbReference type="SUPFAM" id="SSF52540">
    <property type="entry name" value="P-loop containing nucleoside triphosphate hydrolases"/>
    <property type="match status" value="1"/>
</dbReference>
<dbReference type="PANTHER" id="PTHR46693">
    <property type="entry name" value="ADP-RIBOSYLATION FACTOR-LIKE PROTEIN 15"/>
    <property type="match status" value="1"/>
</dbReference>
<keyword evidence="8" id="KW-1185">Reference proteome</keyword>
<evidence type="ECO:0000256" key="4">
    <source>
        <dbReference type="ARBA" id="ARBA00072404"/>
    </source>
</evidence>
<evidence type="ECO:0000256" key="1">
    <source>
        <dbReference type="ARBA" id="ARBA00010290"/>
    </source>
</evidence>
<feature type="binding site" evidence="5">
    <location>
        <begin position="46"/>
        <end position="53"/>
    </location>
    <ligand>
        <name>GTP</name>
        <dbReference type="ChEBI" id="CHEBI:37565"/>
    </ligand>
</feature>
<dbReference type="Pfam" id="PF00025">
    <property type="entry name" value="Arf"/>
    <property type="match status" value="1"/>
</dbReference>
<dbReference type="PANTHER" id="PTHR46693:SF1">
    <property type="entry name" value="ADP-RIBOSYLATION FACTOR-LIKE PROTEIN 15"/>
    <property type="match status" value="1"/>
</dbReference>
<dbReference type="GeneID" id="119741766"/>
<dbReference type="RefSeq" id="XP_038073584.1">
    <property type="nucleotide sequence ID" value="XM_038217656.1"/>
</dbReference>
<dbReference type="GO" id="GO:0003924">
    <property type="term" value="F:GTPase activity"/>
    <property type="evidence" value="ECO:0007669"/>
    <property type="project" value="InterPro"/>
</dbReference>
<proteinExistence type="inferred from homology"/>
<dbReference type="FunFam" id="3.40.50.300:FF:000934">
    <property type="entry name" value="ADP-ribosylation factor-like 15 isoform X1"/>
    <property type="match status" value="1"/>
</dbReference>
<dbReference type="Proteomes" id="UP000887568">
    <property type="component" value="Unplaced"/>
</dbReference>
<evidence type="ECO:0000313" key="8">
    <source>
        <dbReference type="Proteomes" id="UP000887568"/>
    </source>
</evidence>
<dbReference type="SMART" id="SM00177">
    <property type="entry name" value="ARF"/>
    <property type="match status" value="1"/>
</dbReference>
<evidence type="ECO:0000256" key="2">
    <source>
        <dbReference type="ARBA" id="ARBA00022741"/>
    </source>
</evidence>
<evidence type="ECO:0000256" key="6">
    <source>
        <dbReference type="PIRSR" id="PIRSR606689-2"/>
    </source>
</evidence>
<dbReference type="RefSeq" id="XP_038073585.1">
    <property type="nucleotide sequence ID" value="XM_038217657.1"/>
</dbReference>
<evidence type="ECO:0000256" key="3">
    <source>
        <dbReference type="ARBA" id="ARBA00023134"/>
    </source>
</evidence>
<dbReference type="EnsemblMetazoa" id="XM_038217656.1">
    <property type="protein sequence ID" value="XP_038073584.1"/>
    <property type="gene ID" value="LOC119741766"/>
</dbReference>
<comment type="similarity">
    <text evidence="1">Belongs to the small GTPase superfamily. Arf family.</text>
</comment>
<dbReference type="EnsemblMetazoa" id="XM_038217657.1">
    <property type="protein sequence ID" value="XP_038073585.1"/>
    <property type="gene ID" value="LOC119741766"/>
</dbReference>
<accession>A0A914BCL6</accession>
<dbReference type="PRINTS" id="PR00328">
    <property type="entry name" value="SAR1GTPBP"/>
</dbReference>
<protein>
    <recommendedName>
        <fullName evidence="4">ADP-ribosylation factor-like protein 15</fullName>
    </recommendedName>
</protein>
<sequence length="212" mass="23046">MGSSSVGQCCGLVWAFCRIGAHKCCQKLCCRKESPPRPQYTVVCLGLSGAGKSTLLTLLCGEKTEEVIPTVGFSIKAVPLDDAVLNAKELGGGANIQPHWHRYYEGTEGIVFVLDSACSDEALQELSEVLSSTLTHPSLQGLPLLILASHQDKPTARNKDQLTEALNLDSLKQNHEMILQLCSQDDIPSVREGLVRLAQILHTTTDHEDNRV</sequence>
<evidence type="ECO:0000256" key="5">
    <source>
        <dbReference type="PIRSR" id="PIRSR606689-1"/>
    </source>
</evidence>
<dbReference type="SMART" id="SM00178">
    <property type="entry name" value="SAR"/>
    <property type="match status" value="1"/>
</dbReference>
<dbReference type="OrthoDB" id="414781at2759"/>
<dbReference type="OMA" id="RLCCKGP"/>
<keyword evidence="3 5" id="KW-0342">GTP-binding</keyword>
<organism evidence="7 8">
    <name type="scientific">Patiria miniata</name>
    <name type="common">Bat star</name>
    <name type="synonym">Asterina miniata</name>
    <dbReference type="NCBI Taxonomy" id="46514"/>
    <lineage>
        <taxon>Eukaryota</taxon>
        <taxon>Metazoa</taxon>
        <taxon>Echinodermata</taxon>
        <taxon>Eleutherozoa</taxon>
        <taxon>Asterozoa</taxon>
        <taxon>Asteroidea</taxon>
        <taxon>Valvatacea</taxon>
        <taxon>Valvatida</taxon>
        <taxon>Asterinidae</taxon>
        <taxon>Patiria</taxon>
    </lineage>
</organism>
<keyword evidence="2 5" id="KW-0547">Nucleotide-binding</keyword>
<feature type="binding site" evidence="6">
    <location>
        <position position="53"/>
    </location>
    <ligand>
        <name>Mg(2+)</name>
        <dbReference type="ChEBI" id="CHEBI:18420"/>
    </ligand>
</feature>
<reference evidence="7" key="1">
    <citation type="submission" date="2022-11" db="UniProtKB">
        <authorList>
            <consortium name="EnsemblMetazoa"/>
        </authorList>
    </citation>
    <scope>IDENTIFICATION</scope>
</reference>
<dbReference type="PROSITE" id="PS51417">
    <property type="entry name" value="ARF"/>
    <property type="match status" value="1"/>
</dbReference>
<dbReference type="GO" id="GO:0046872">
    <property type="term" value="F:metal ion binding"/>
    <property type="evidence" value="ECO:0007669"/>
    <property type="project" value="UniProtKB-KW"/>
</dbReference>
<dbReference type="GO" id="GO:0005525">
    <property type="term" value="F:GTP binding"/>
    <property type="evidence" value="ECO:0007669"/>
    <property type="project" value="UniProtKB-KW"/>
</dbReference>
<feature type="binding site" evidence="6">
    <location>
        <position position="70"/>
    </location>
    <ligand>
        <name>Mg(2+)</name>
        <dbReference type="ChEBI" id="CHEBI:18420"/>
    </ligand>
</feature>
<keyword evidence="6" id="KW-0479">Metal-binding</keyword>
<dbReference type="InterPro" id="IPR006689">
    <property type="entry name" value="Small_GTPase_ARF/SAR"/>
</dbReference>
<evidence type="ECO:0000313" key="7">
    <source>
        <dbReference type="EnsemblMetazoa" id="XP_038073585.1"/>
    </source>
</evidence>
<dbReference type="Gene3D" id="3.40.50.300">
    <property type="entry name" value="P-loop containing nucleotide triphosphate hydrolases"/>
    <property type="match status" value="1"/>
</dbReference>
<feature type="binding site" evidence="5">
    <location>
        <position position="92"/>
    </location>
    <ligand>
        <name>GTP</name>
        <dbReference type="ChEBI" id="CHEBI:37565"/>
    </ligand>
</feature>